<organism evidence="1 2">
    <name type="scientific">Tritrichomonas musculus</name>
    <dbReference type="NCBI Taxonomy" id="1915356"/>
    <lineage>
        <taxon>Eukaryota</taxon>
        <taxon>Metamonada</taxon>
        <taxon>Parabasalia</taxon>
        <taxon>Tritrichomonadida</taxon>
        <taxon>Tritrichomonadidae</taxon>
        <taxon>Tritrichomonas</taxon>
    </lineage>
</organism>
<evidence type="ECO:0000313" key="2">
    <source>
        <dbReference type="Proteomes" id="UP001470230"/>
    </source>
</evidence>
<name>A0ABR2HMS4_9EUKA</name>
<protein>
    <submittedName>
        <fullName evidence="1">Uncharacterized protein</fullName>
    </submittedName>
</protein>
<gene>
    <name evidence="1" type="ORF">M9Y10_018594</name>
</gene>
<dbReference type="EMBL" id="JAPFFF010000025">
    <property type="protein sequence ID" value="KAK8850000.1"/>
    <property type="molecule type" value="Genomic_DNA"/>
</dbReference>
<accession>A0ABR2HMS4</accession>
<dbReference type="Proteomes" id="UP001470230">
    <property type="component" value="Unassembled WGS sequence"/>
</dbReference>
<dbReference type="SUPFAM" id="SSF50985">
    <property type="entry name" value="RCC1/BLIP-II"/>
    <property type="match status" value="1"/>
</dbReference>
<comment type="caution">
    <text evidence="1">The sequence shown here is derived from an EMBL/GenBank/DDBJ whole genome shotgun (WGS) entry which is preliminary data.</text>
</comment>
<keyword evidence="2" id="KW-1185">Reference proteome</keyword>
<proteinExistence type="predicted"/>
<evidence type="ECO:0000313" key="1">
    <source>
        <dbReference type="EMBL" id="KAK8850000.1"/>
    </source>
</evidence>
<sequence>MVASLVVDLNDCGQLGLGKGIRYVSSFTEISSLFSHKIRAAYAGGSHSLFETREGKIISCGYNDHGQLLLSYVSRGEYV</sequence>
<dbReference type="InterPro" id="IPR009091">
    <property type="entry name" value="RCC1/BLIP-II"/>
</dbReference>
<dbReference type="Pfam" id="PF13540">
    <property type="entry name" value="RCC1_2"/>
    <property type="match status" value="1"/>
</dbReference>
<reference evidence="1 2" key="1">
    <citation type="submission" date="2024-04" db="EMBL/GenBank/DDBJ databases">
        <title>Tritrichomonas musculus Genome.</title>
        <authorList>
            <person name="Alves-Ferreira E."/>
            <person name="Grigg M."/>
            <person name="Lorenzi H."/>
            <person name="Galac M."/>
        </authorList>
    </citation>
    <scope>NUCLEOTIDE SEQUENCE [LARGE SCALE GENOMIC DNA]</scope>
    <source>
        <strain evidence="1 2">EAF2021</strain>
    </source>
</reference>
<dbReference type="Gene3D" id="2.130.10.30">
    <property type="entry name" value="Regulator of chromosome condensation 1/beta-lactamase-inhibitor protein II"/>
    <property type="match status" value="1"/>
</dbReference>